<accession>A0A8J3ESX9</accession>
<keyword evidence="2 7" id="KW-0813">Transport</keyword>
<dbReference type="PANTHER" id="PTHR11910">
    <property type="entry name" value="ATP SYNTHASE DELTA CHAIN"/>
    <property type="match status" value="1"/>
</dbReference>
<dbReference type="PRINTS" id="PR00125">
    <property type="entry name" value="ATPASEDELTA"/>
</dbReference>
<comment type="similarity">
    <text evidence="7">Belongs to the ATPase delta chain family.</text>
</comment>
<reference evidence="8" key="2">
    <citation type="submission" date="2020-09" db="EMBL/GenBank/DDBJ databases">
        <authorList>
            <person name="Sun Q."/>
            <person name="Zhou Y."/>
        </authorList>
    </citation>
    <scope>NUCLEOTIDE SEQUENCE</scope>
    <source>
        <strain evidence="8">CGMCC 1.14988</strain>
    </source>
</reference>
<evidence type="ECO:0000256" key="2">
    <source>
        <dbReference type="ARBA" id="ARBA00022448"/>
    </source>
</evidence>
<evidence type="ECO:0000256" key="3">
    <source>
        <dbReference type="ARBA" id="ARBA00022781"/>
    </source>
</evidence>
<comment type="function">
    <text evidence="7">F(1)F(0) ATP synthase produces ATP from ADP in the presence of a proton or sodium gradient. F-type ATPases consist of two structural domains, F(1) containing the extramembraneous catalytic core and F(0) containing the membrane proton channel, linked together by a central stalk and a peripheral stalk. During catalysis, ATP synthesis in the catalytic domain of F(1) is coupled via a rotary mechanism of the central stalk subunits to proton translocation.</text>
</comment>
<dbReference type="SUPFAM" id="SSF47928">
    <property type="entry name" value="N-terminal domain of the delta subunit of the F1F0-ATP synthase"/>
    <property type="match status" value="1"/>
</dbReference>
<evidence type="ECO:0000313" key="9">
    <source>
        <dbReference type="Proteomes" id="UP000650511"/>
    </source>
</evidence>
<dbReference type="RefSeq" id="WP_130650807.1">
    <property type="nucleotide sequence ID" value="NZ_BMHA01000002.1"/>
</dbReference>
<comment type="function">
    <text evidence="7">This protein is part of the stalk that links CF(0) to CF(1). It either transmits conformational changes from CF(0) to CF(1) or is implicated in proton conduction.</text>
</comment>
<evidence type="ECO:0000256" key="1">
    <source>
        <dbReference type="ARBA" id="ARBA00004370"/>
    </source>
</evidence>
<dbReference type="OrthoDB" id="5242917at2"/>
<comment type="subcellular location">
    <subcellularLocation>
        <location evidence="7">Cell membrane</location>
        <topology evidence="7">Peripheral membrane protein</topology>
    </subcellularLocation>
    <subcellularLocation>
        <location evidence="1">Membrane</location>
    </subcellularLocation>
</comment>
<dbReference type="GO" id="GO:0046933">
    <property type="term" value="F:proton-transporting ATP synthase activity, rotational mechanism"/>
    <property type="evidence" value="ECO:0007669"/>
    <property type="project" value="UniProtKB-UniRule"/>
</dbReference>
<dbReference type="AlphaFoldDB" id="A0A8J3ESX9"/>
<dbReference type="Pfam" id="PF00213">
    <property type="entry name" value="OSCP"/>
    <property type="match status" value="1"/>
</dbReference>
<dbReference type="InterPro" id="IPR000711">
    <property type="entry name" value="ATPase_OSCP/dsu"/>
</dbReference>
<dbReference type="HAMAP" id="MF_01416">
    <property type="entry name" value="ATP_synth_delta_bact"/>
    <property type="match status" value="1"/>
</dbReference>
<keyword evidence="4 7" id="KW-0406">Ion transport</keyword>
<evidence type="ECO:0000256" key="6">
    <source>
        <dbReference type="ARBA" id="ARBA00023310"/>
    </source>
</evidence>
<keyword evidence="5 7" id="KW-0472">Membrane</keyword>
<keyword evidence="6 7" id="KW-0066">ATP synthesis</keyword>
<keyword evidence="7" id="KW-0139">CF(1)</keyword>
<dbReference type="EMBL" id="BMHA01000002">
    <property type="protein sequence ID" value="GGI04037.1"/>
    <property type="molecule type" value="Genomic_DNA"/>
</dbReference>
<comment type="caution">
    <text evidence="8">The sequence shown here is derived from an EMBL/GenBank/DDBJ whole genome shotgun (WGS) entry which is preliminary data.</text>
</comment>
<dbReference type="GO" id="GO:0005886">
    <property type="term" value="C:plasma membrane"/>
    <property type="evidence" value="ECO:0007669"/>
    <property type="project" value="UniProtKB-SubCell"/>
</dbReference>
<keyword evidence="3 7" id="KW-0375">Hydrogen ion transport</keyword>
<protein>
    <recommendedName>
        <fullName evidence="7">ATP synthase subunit delta</fullName>
    </recommendedName>
    <alternativeName>
        <fullName evidence="7">ATP synthase F(1) sector subunit delta</fullName>
    </alternativeName>
    <alternativeName>
        <fullName evidence="7">F-type ATPase subunit delta</fullName>
        <shortName evidence="7">F-ATPase subunit delta</shortName>
    </alternativeName>
</protein>
<reference evidence="8" key="1">
    <citation type="journal article" date="2014" name="Int. J. Syst. Evol. Microbiol.">
        <title>Complete genome sequence of Corynebacterium casei LMG S-19264T (=DSM 44701T), isolated from a smear-ripened cheese.</title>
        <authorList>
            <consortium name="US DOE Joint Genome Institute (JGI-PGF)"/>
            <person name="Walter F."/>
            <person name="Albersmeier A."/>
            <person name="Kalinowski J."/>
            <person name="Ruckert C."/>
        </authorList>
    </citation>
    <scope>NUCLEOTIDE SEQUENCE</scope>
    <source>
        <strain evidence="8">CGMCC 1.14988</strain>
    </source>
</reference>
<sequence length="177" mass="18945">MTTQRTGAYAQAVVALAEGEDALDAVGTELRTIAAAVEGSEDLRQRLIDINLPLGQRLKFVESDVLRAAHPATRSALAMIIAAERASELGEIAEAVATRSAELRSRELAEVYVAAPLDATRQRALVEALERATGKRLDVQVHVDPTVVGGVRAKIGDTVIDGSVARRLQDLRTRVGR</sequence>
<dbReference type="GO" id="GO:0045259">
    <property type="term" value="C:proton-transporting ATP synthase complex"/>
    <property type="evidence" value="ECO:0007669"/>
    <property type="project" value="UniProtKB-KW"/>
</dbReference>
<evidence type="ECO:0000256" key="4">
    <source>
        <dbReference type="ARBA" id="ARBA00023065"/>
    </source>
</evidence>
<organism evidence="8 9">
    <name type="scientific">Egicoccus halophilus</name>
    <dbReference type="NCBI Taxonomy" id="1670830"/>
    <lineage>
        <taxon>Bacteria</taxon>
        <taxon>Bacillati</taxon>
        <taxon>Actinomycetota</taxon>
        <taxon>Nitriliruptoria</taxon>
        <taxon>Egicoccales</taxon>
        <taxon>Egicoccaceae</taxon>
        <taxon>Egicoccus</taxon>
    </lineage>
</organism>
<dbReference type="NCBIfam" id="TIGR01145">
    <property type="entry name" value="ATP_synt_delta"/>
    <property type="match status" value="1"/>
</dbReference>
<name>A0A8J3ESX9_9ACTN</name>
<evidence type="ECO:0000313" key="8">
    <source>
        <dbReference type="EMBL" id="GGI04037.1"/>
    </source>
</evidence>
<evidence type="ECO:0000256" key="5">
    <source>
        <dbReference type="ARBA" id="ARBA00023136"/>
    </source>
</evidence>
<keyword evidence="7" id="KW-1003">Cell membrane</keyword>
<keyword evidence="9" id="KW-1185">Reference proteome</keyword>
<dbReference type="Proteomes" id="UP000650511">
    <property type="component" value="Unassembled WGS sequence"/>
</dbReference>
<dbReference type="InterPro" id="IPR026015">
    <property type="entry name" value="ATP_synth_OSCP/delta_N_sf"/>
</dbReference>
<evidence type="ECO:0000256" key="7">
    <source>
        <dbReference type="HAMAP-Rule" id="MF_01416"/>
    </source>
</evidence>
<gene>
    <name evidence="7" type="primary">atpH</name>
    <name evidence="8" type="ORF">GCM10011354_07050</name>
</gene>
<proteinExistence type="inferred from homology"/>
<dbReference type="Gene3D" id="1.10.520.20">
    <property type="entry name" value="N-terminal domain of the delta subunit of the F1F0-ATP synthase"/>
    <property type="match status" value="1"/>
</dbReference>